<dbReference type="EMBL" id="VOQF01000004">
    <property type="protein sequence ID" value="TXC91578.1"/>
    <property type="molecule type" value="Genomic_DNA"/>
</dbReference>
<dbReference type="InterPro" id="IPR007743">
    <property type="entry name" value="Immunity-related_GTPase-like"/>
</dbReference>
<dbReference type="GO" id="GO:0016891">
    <property type="term" value="F:RNA endonuclease activity producing 5'-phosphomonoesters, hydrolytic mechanism"/>
    <property type="evidence" value="ECO:0007669"/>
    <property type="project" value="TreeGrafter"/>
</dbReference>
<dbReference type="GO" id="GO:0016042">
    <property type="term" value="P:lipid catabolic process"/>
    <property type="evidence" value="ECO:0007669"/>
    <property type="project" value="UniProtKB-KW"/>
</dbReference>
<keyword evidence="4" id="KW-0378">Hydrolase</keyword>
<comment type="catalytic activity">
    <reaction evidence="1">
        <text>a 1,2-diacyl-sn-glycero-3-phosphocholine + H2O = a 1,2-diacyl-sn-glycero-3-phosphate + choline + H(+)</text>
        <dbReference type="Rhea" id="RHEA:14445"/>
        <dbReference type="ChEBI" id="CHEBI:15354"/>
        <dbReference type="ChEBI" id="CHEBI:15377"/>
        <dbReference type="ChEBI" id="CHEBI:15378"/>
        <dbReference type="ChEBI" id="CHEBI:57643"/>
        <dbReference type="ChEBI" id="CHEBI:58608"/>
        <dbReference type="EC" id="3.1.4.4"/>
    </reaction>
</comment>
<keyword evidence="6" id="KW-0443">Lipid metabolism</keyword>
<evidence type="ECO:0000259" key="8">
    <source>
        <dbReference type="PROSITE" id="PS50035"/>
    </source>
</evidence>
<dbReference type="InterPro" id="IPR001736">
    <property type="entry name" value="PLipase_D/transphosphatidylase"/>
</dbReference>
<keyword evidence="7" id="KW-0812">Transmembrane</keyword>
<dbReference type="GO" id="GO:0006793">
    <property type="term" value="P:phosphorus metabolic process"/>
    <property type="evidence" value="ECO:0007669"/>
    <property type="project" value="UniProtKB-ARBA"/>
</dbReference>
<dbReference type="GO" id="GO:0016020">
    <property type="term" value="C:membrane"/>
    <property type="evidence" value="ECO:0007669"/>
    <property type="project" value="InterPro"/>
</dbReference>
<dbReference type="CDD" id="cd09130">
    <property type="entry name" value="PLDc_unchar2_2"/>
    <property type="match status" value="1"/>
</dbReference>
<protein>
    <recommendedName>
        <fullName evidence="3">phospholipase D</fullName>
        <ecNumber evidence="3">3.1.4.4</ecNumber>
    </recommendedName>
</protein>
<keyword evidence="10" id="KW-1185">Reference proteome</keyword>
<dbReference type="PANTHER" id="PTHR43856">
    <property type="entry name" value="CARDIOLIPIN HYDROLASE"/>
    <property type="match status" value="1"/>
</dbReference>
<dbReference type="Pfam" id="PF05049">
    <property type="entry name" value="IIGP"/>
    <property type="match status" value="1"/>
</dbReference>
<keyword evidence="7" id="KW-1133">Transmembrane helix</keyword>
<evidence type="ECO:0000313" key="10">
    <source>
        <dbReference type="Proteomes" id="UP000321363"/>
    </source>
</evidence>
<dbReference type="Proteomes" id="UP000321363">
    <property type="component" value="Unassembled WGS sequence"/>
</dbReference>
<proteinExistence type="inferred from homology"/>
<evidence type="ECO:0000256" key="4">
    <source>
        <dbReference type="ARBA" id="ARBA00022801"/>
    </source>
</evidence>
<dbReference type="PROSITE" id="PS50035">
    <property type="entry name" value="PLD"/>
    <property type="match status" value="1"/>
</dbReference>
<dbReference type="InterPro" id="IPR051406">
    <property type="entry name" value="PLD_domain"/>
</dbReference>
<evidence type="ECO:0000256" key="2">
    <source>
        <dbReference type="ARBA" id="ARBA00008664"/>
    </source>
</evidence>
<dbReference type="Pfam" id="PF13091">
    <property type="entry name" value="PLDc_2"/>
    <property type="match status" value="1"/>
</dbReference>
<dbReference type="GO" id="GO:0005525">
    <property type="term" value="F:GTP binding"/>
    <property type="evidence" value="ECO:0007669"/>
    <property type="project" value="InterPro"/>
</dbReference>
<dbReference type="CDD" id="cd09129">
    <property type="entry name" value="PLDc_unchar2_1"/>
    <property type="match status" value="1"/>
</dbReference>
<accession>A0A5C6W589</accession>
<sequence>MKKIKTLLNRKWIWLFIILALTVTSVSIYHTYKTLPRGISYESPTYKVDDVEFIYDLTYKDKNNHQVIDQSIFSKINETIREAKDFIVIDMFLLNSYVDEGQDFPKLSENLINELINHKRKNPDIEIVVITDKINTSYSSHVVKQHQLLKENNMTVIYTNLNKLRDPNPIFSGIWRTTFQWFGQEGIGWLPNPLAEEAPDVTLRSYLKLMNIKANHRKVIATENSVIITSANAHNASGFHSNIAFKVNGAIVNEVLKTEQAVANFSGGDKQFPQSVYNNKDDGRLSVQLLTEGKIQKHLIKDLNDTKDKDTIWMAMFYLADTEVLEALKSAAKRGVIINLILDPNQNAFGSEKMGLPNLPVAAELTQLSQGKINIRWYNTGKEQFHSKLIFIEKSNENIIIGGSANFTERNLDNYNLETNLKITSTHNEEVIKEVKDYFSRLWNNSNGTYTLDYEEYQDKLPLFKYVLYLIQKLFAFTTY</sequence>
<evidence type="ECO:0000256" key="6">
    <source>
        <dbReference type="ARBA" id="ARBA00023098"/>
    </source>
</evidence>
<dbReference type="Gene3D" id="3.30.870.10">
    <property type="entry name" value="Endonuclease Chain A"/>
    <property type="match status" value="2"/>
</dbReference>
<dbReference type="PANTHER" id="PTHR43856:SF1">
    <property type="entry name" value="MITOCHONDRIAL CARDIOLIPIN HYDROLASE"/>
    <property type="match status" value="1"/>
</dbReference>
<comment type="caution">
    <text evidence="9">The sequence shown here is derived from an EMBL/GenBank/DDBJ whole genome shotgun (WGS) entry which is preliminary data.</text>
</comment>
<feature type="transmembrane region" description="Helical" evidence="7">
    <location>
        <begin position="12"/>
        <end position="32"/>
    </location>
</feature>
<evidence type="ECO:0000313" key="9">
    <source>
        <dbReference type="EMBL" id="TXC91578.1"/>
    </source>
</evidence>
<evidence type="ECO:0000256" key="5">
    <source>
        <dbReference type="ARBA" id="ARBA00022963"/>
    </source>
</evidence>
<dbReference type="AlphaFoldDB" id="A0A5C6W589"/>
<evidence type="ECO:0000256" key="3">
    <source>
        <dbReference type="ARBA" id="ARBA00012027"/>
    </source>
</evidence>
<keyword evidence="5" id="KW-0442">Lipid degradation</keyword>
<feature type="domain" description="PLD phosphodiesterase" evidence="8">
    <location>
        <begin position="381"/>
        <end position="411"/>
    </location>
</feature>
<dbReference type="SUPFAM" id="SSF56024">
    <property type="entry name" value="Phospholipase D/nuclease"/>
    <property type="match status" value="2"/>
</dbReference>
<evidence type="ECO:0000256" key="7">
    <source>
        <dbReference type="SAM" id="Phobius"/>
    </source>
</evidence>
<organism evidence="9 10">
    <name type="scientific">Metabacillus litoralis</name>
    <dbReference type="NCBI Taxonomy" id="152268"/>
    <lineage>
        <taxon>Bacteria</taxon>
        <taxon>Bacillati</taxon>
        <taxon>Bacillota</taxon>
        <taxon>Bacilli</taxon>
        <taxon>Bacillales</taxon>
        <taxon>Bacillaceae</taxon>
        <taxon>Metabacillus</taxon>
    </lineage>
</organism>
<dbReference type="OrthoDB" id="92272at2"/>
<reference evidence="9 10" key="1">
    <citation type="journal article" date="2005" name="Int. J. Syst. Evol. Microbiol.">
        <title>Bacillus litoralis sp. nov., isolated from a tidal flat of the Yellow Sea in Korea.</title>
        <authorList>
            <person name="Yoon J.H."/>
            <person name="Oh T.K."/>
        </authorList>
    </citation>
    <scope>NUCLEOTIDE SEQUENCE [LARGE SCALE GENOMIC DNA]</scope>
    <source>
        <strain evidence="9 10">SW-211</strain>
    </source>
</reference>
<comment type="similarity">
    <text evidence="2">Belongs to the phospholipase D family.</text>
</comment>
<dbReference type="EC" id="3.1.4.4" evidence="3"/>
<dbReference type="InterPro" id="IPR025202">
    <property type="entry name" value="PLD-like_dom"/>
</dbReference>
<name>A0A5C6W589_9BACI</name>
<keyword evidence="7" id="KW-0472">Membrane</keyword>
<gene>
    <name evidence="9" type="ORF">FS935_08045</name>
</gene>
<dbReference type="GO" id="GO:0004630">
    <property type="term" value="F:phospholipase D activity"/>
    <property type="evidence" value="ECO:0007669"/>
    <property type="project" value="UniProtKB-EC"/>
</dbReference>
<evidence type="ECO:0000256" key="1">
    <source>
        <dbReference type="ARBA" id="ARBA00000798"/>
    </source>
</evidence>
<dbReference type="RefSeq" id="WP_146947347.1">
    <property type="nucleotide sequence ID" value="NZ_VOQF01000004.1"/>
</dbReference>